<dbReference type="GO" id="GO:0050152">
    <property type="term" value="F:omega-amidase activity"/>
    <property type="evidence" value="ECO:0007669"/>
    <property type="project" value="UniProtKB-EC"/>
</dbReference>
<dbReference type="Pfam" id="PF00795">
    <property type="entry name" value="CN_hydrolase"/>
    <property type="match status" value="1"/>
</dbReference>
<sequence length="260" mass="29791">MNETLFVAGIQASLFWENSIKNREYFESKINSLPLNIDLVVLPEMFTSGFTMNAENVAEKMNGNTISWMQKLASKNNFAIAGSLVIEENSNFYNRFVFVHPSGEIDFYDKHHTFTLAGEDKIYTSGNEKTIITYKGWRICPLICYDLRFPVWARNTENYDLLLYVASWPITRIKAWDTLLKARAIENMSYVIGVNRIGVDNNGYEYCGNSLIVDYLGAQLSDLQHNEEGIILANINKKAQEDTREKLGFLKDKDSFSIDL</sequence>
<dbReference type="InterPro" id="IPR036526">
    <property type="entry name" value="C-N_Hydrolase_sf"/>
</dbReference>
<dbReference type="Proteomes" id="UP000237608">
    <property type="component" value="Unassembled WGS sequence"/>
</dbReference>
<accession>A0A2S7WD90</accession>
<dbReference type="CDD" id="cd07575">
    <property type="entry name" value="Xc-1258_like"/>
    <property type="match status" value="1"/>
</dbReference>
<evidence type="ECO:0000256" key="2">
    <source>
        <dbReference type="ARBA" id="ARBA00022801"/>
    </source>
</evidence>
<dbReference type="AlphaFoldDB" id="A0A2S7WD90"/>
<dbReference type="RefSeq" id="WP_105046516.1">
    <property type="nucleotide sequence ID" value="NZ_CP150662.1"/>
</dbReference>
<feature type="domain" description="CN hydrolase" evidence="6">
    <location>
        <begin position="5"/>
        <end position="237"/>
    </location>
</feature>
<evidence type="ECO:0000256" key="1">
    <source>
        <dbReference type="ARBA" id="ARBA00010613"/>
    </source>
</evidence>
<dbReference type="PROSITE" id="PS50263">
    <property type="entry name" value="CN_HYDROLASE"/>
    <property type="match status" value="1"/>
</dbReference>
<dbReference type="PANTHER" id="PTHR47799">
    <property type="entry name" value="OMEGA-AMIDASE YAFV"/>
    <property type="match status" value="1"/>
</dbReference>
<keyword evidence="8" id="KW-1185">Reference proteome</keyword>
<comment type="caution">
    <text evidence="7">The sequence shown here is derived from an EMBL/GenBank/DDBJ whole genome shotgun (WGS) entry which is preliminary data.</text>
</comment>
<dbReference type="InterPro" id="IPR003010">
    <property type="entry name" value="C-N_Hydrolase"/>
</dbReference>
<proteinExistence type="inferred from homology"/>
<dbReference type="FunFam" id="3.60.110.10:FF:000004">
    <property type="entry name" value="Carbon-nitrogen hydrolase"/>
    <property type="match status" value="1"/>
</dbReference>
<dbReference type="NCBIfam" id="NF007757">
    <property type="entry name" value="PRK10438.1"/>
    <property type="match status" value="1"/>
</dbReference>
<comment type="similarity">
    <text evidence="1">Belongs to the carbon-nitrogen hydrolase superfamily. NIT1/NIT2 family.</text>
</comment>
<protein>
    <recommendedName>
        <fullName evidence="5">Omega-amidase YafV</fullName>
        <ecNumber evidence="3">3.5.1.3</ecNumber>
    </recommendedName>
</protein>
<organism evidence="7 8">
    <name type="scientific">Polaribacter gangjinensis</name>
    <dbReference type="NCBI Taxonomy" id="574710"/>
    <lineage>
        <taxon>Bacteria</taxon>
        <taxon>Pseudomonadati</taxon>
        <taxon>Bacteroidota</taxon>
        <taxon>Flavobacteriia</taxon>
        <taxon>Flavobacteriales</taxon>
        <taxon>Flavobacteriaceae</taxon>
    </lineage>
</organism>
<evidence type="ECO:0000256" key="5">
    <source>
        <dbReference type="ARBA" id="ARBA00072139"/>
    </source>
</evidence>
<evidence type="ECO:0000313" key="7">
    <source>
        <dbReference type="EMBL" id="PQJ75376.1"/>
    </source>
</evidence>
<reference evidence="7 8" key="1">
    <citation type="submission" date="2016-12" db="EMBL/GenBank/DDBJ databases">
        <title>Trade-off between light-utilization and light-protection in marine flavobacteria.</title>
        <authorList>
            <person name="Kumagai Y."/>
            <person name="Yoshizawa S."/>
            <person name="Kogure K."/>
            <person name="Iwasaki W."/>
        </authorList>
    </citation>
    <scope>NUCLEOTIDE SEQUENCE [LARGE SCALE GENOMIC DNA]</scope>
    <source>
        <strain evidence="7 8">KCTC 22729</strain>
    </source>
</reference>
<dbReference type="Gene3D" id="3.60.110.10">
    <property type="entry name" value="Carbon-nitrogen hydrolase"/>
    <property type="match status" value="1"/>
</dbReference>
<dbReference type="PANTHER" id="PTHR47799:SF1">
    <property type="entry name" value="OMEGA-AMIDASE YAFV"/>
    <property type="match status" value="1"/>
</dbReference>
<dbReference type="EMBL" id="MSCL01000001">
    <property type="protein sequence ID" value="PQJ75376.1"/>
    <property type="molecule type" value="Genomic_DNA"/>
</dbReference>
<dbReference type="GO" id="GO:0106008">
    <property type="term" value="F:2-oxoglutaramate amidase activity"/>
    <property type="evidence" value="ECO:0007669"/>
    <property type="project" value="TreeGrafter"/>
</dbReference>
<name>A0A2S7WD90_9FLAO</name>
<evidence type="ECO:0000313" key="8">
    <source>
        <dbReference type="Proteomes" id="UP000237608"/>
    </source>
</evidence>
<dbReference type="EC" id="3.5.1.3" evidence="3"/>
<evidence type="ECO:0000256" key="4">
    <source>
        <dbReference type="ARBA" id="ARBA00052904"/>
    </source>
</evidence>
<gene>
    <name evidence="7" type="ORF">BTO13_09045</name>
</gene>
<comment type="catalytic activity">
    <reaction evidence="4">
        <text>a monoamide of a dicarboxylate + H2O = a dicarboxylate + NH4(+)</text>
        <dbReference type="Rhea" id="RHEA:11716"/>
        <dbReference type="ChEBI" id="CHEBI:15377"/>
        <dbReference type="ChEBI" id="CHEBI:28938"/>
        <dbReference type="ChEBI" id="CHEBI:28965"/>
        <dbReference type="ChEBI" id="CHEBI:77450"/>
        <dbReference type="EC" id="3.5.1.3"/>
    </reaction>
</comment>
<dbReference type="OrthoDB" id="9811121at2"/>
<dbReference type="SUPFAM" id="SSF56317">
    <property type="entry name" value="Carbon-nitrogen hydrolase"/>
    <property type="match status" value="1"/>
</dbReference>
<evidence type="ECO:0000256" key="3">
    <source>
        <dbReference type="ARBA" id="ARBA00039118"/>
    </source>
</evidence>
<evidence type="ECO:0000259" key="6">
    <source>
        <dbReference type="PROSITE" id="PS50263"/>
    </source>
</evidence>
<dbReference type="InterPro" id="IPR052737">
    <property type="entry name" value="Omega-amidase_YafV"/>
</dbReference>
<keyword evidence="2 7" id="KW-0378">Hydrolase</keyword>